<comment type="subcellular location">
    <subcellularLocation>
        <location evidence="1">Cell membrane</location>
        <topology evidence="1">Multi-pass membrane protein</topology>
    </subcellularLocation>
</comment>
<evidence type="ECO:0000256" key="5">
    <source>
        <dbReference type="ARBA" id="ARBA00022692"/>
    </source>
</evidence>
<dbReference type="InterPro" id="IPR000060">
    <property type="entry name" value="BCCT_transptr"/>
</dbReference>
<feature type="transmembrane region" description="Helical" evidence="8">
    <location>
        <begin position="54"/>
        <end position="74"/>
    </location>
</feature>
<evidence type="ECO:0000256" key="8">
    <source>
        <dbReference type="SAM" id="Phobius"/>
    </source>
</evidence>
<keyword evidence="6 8" id="KW-1133">Transmembrane helix</keyword>
<feature type="transmembrane region" description="Helical" evidence="8">
    <location>
        <begin position="351"/>
        <end position="370"/>
    </location>
</feature>
<dbReference type="Pfam" id="PF02028">
    <property type="entry name" value="BCCT"/>
    <property type="match status" value="1"/>
</dbReference>
<evidence type="ECO:0000256" key="7">
    <source>
        <dbReference type="ARBA" id="ARBA00023136"/>
    </source>
</evidence>
<keyword evidence="5 8" id="KW-0812">Transmembrane</keyword>
<gene>
    <name evidence="9" type="ORF">QY95_03183</name>
</gene>
<dbReference type="EMBL" id="JWIR02000062">
    <property type="protein sequence ID" value="KKB36319.1"/>
    <property type="molecule type" value="Genomic_DNA"/>
</dbReference>
<dbReference type="OrthoDB" id="9775735at2"/>
<keyword evidence="4" id="KW-1003">Cell membrane</keyword>
<keyword evidence="10" id="KW-1185">Reference proteome</keyword>
<keyword evidence="7 8" id="KW-0472">Membrane</keyword>
<dbReference type="PANTHER" id="PTHR30047">
    <property type="entry name" value="HIGH-AFFINITY CHOLINE TRANSPORT PROTEIN-RELATED"/>
    <property type="match status" value="1"/>
</dbReference>
<feature type="transmembrane region" description="Helical" evidence="8">
    <location>
        <begin position="409"/>
        <end position="434"/>
    </location>
</feature>
<accession>A0A0F5HMY4</accession>
<proteinExistence type="inferred from homology"/>
<feature type="transmembrane region" description="Helical" evidence="8">
    <location>
        <begin position="94"/>
        <end position="115"/>
    </location>
</feature>
<feature type="transmembrane region" description="Helical" evidence="8">
    <location>
        <begin position="150"/>
        <end position="168"/>
    </location>
</feature>
<comment type="similarity">
    <text evidence="2">Belongs to the BCCT transporter (TC 2.A.15) family.</text>
</comment>
<name>A0A0F5HMY4_BACTR</name>
<feature type="transmembrane region" description="Helical" evidence="8">
    <location>
        <begin position="233"/>
        <end position="255"/>
    </location>
</feature>
<dbReference type="AlphaFoldDB" id="A0A0F5HMY4"/>
<evidence type="ECO:0000256" key="6">
    <source>
        <dbReference type="ARBA" id="ARBA00022989"/>
    </source>
</evidence>
<evidence type="ECO:0000256" key="1">
    <source>
        <dbReference type="ARBA" id="ARBA00004651"/>
    </source>
</evidence>
<feature type="transmembrane region" description="Helical" evidence="8">
    <location>
        <begin position="196"/>
        <end position="221"/>
    </location>
</feature>
<feature type="transmembrane region" description="Helical" evidence="8">
    <location>
        <begin position="267"/>
        <end position="287"/>
    </location>
</feature>
<feature type="transmembrane region" description="Helical" evidence="8">
    <location>
        <begin position="471"/>
        <end position="495"/>
    </location>
</feature>
<feature type="transmembrane region" description="Helical" evidence="8">
    <location>
        <begin position="446"/>
        <end position="465"/>
    </location>
</feature>
<accession>A0A0F5HSH2</accession>
<dbReference type="Proteomes" id="UP000031563">
    <property type="component" value="Unassembled WGS sequence"/>
</dbReference>
<evidence type="ECO:0000256" key="4">
    <source>
        <dbReference type="ARBA" id="ARBA00022475"/>
    </source>
</evidence>
<feature type="transmembrane region" description="Helical" evidence="8">
    <location>
        <begin position="12"/>
        <end position="34"/>
    </location>
</feature>
<reference evidence="9" key="1">
    <citation type="submission" date="2015-02" db="EMBL/GenBank/DDBJ databases">
        <title>Genome Assembly of Bacillaceae bacterium MTCC 8252.</title>
        <authorList>
            <person name="Verma A."/>
            <person name="Khatri I."/>
            <person name="Mual P."/>
            <person name="Subramanian S."/>
            <person name="Krishnamurthi S."/>
        </authorList>
    </citation>
    <scope>NUCLEOTIDE SEQUENCE [LARGE SCALE GENOMIC DNA]</scope>
    <source>
        <strain evidence="9">MTCC 8252</strain>
    </source>
</reference>
<dbReference type="RefSeq" id="WP_099098561.1">
    <property type="nucleotide sequence ID" value="NZ_JWIR02000062.1"/>
</dbReference>
<dbReference type="GO" id="GO:0022857">
    <property type="term" value="F:transmembrane transporter activity"/>
    <property type="evidence" value="ECO:0007669"/>
    <property type="project" value="InterPro"/>
</dbReference>
<dbReference type="PANTHER" id="PTHR30047:SF7">
    <property type="entry name" value="HIGH-AFFINITY CHOLINE TRANSPORT PROTEIN"/>
    <property type="match status" value="1"/>
</dbReference>
<feature type="transmembrane region" description="Helical" evidence="8">
    <location>
        <begin position="322"/>
        <end position="339"/>
    </location>
</feature>
<dbReference type="GO" id="GO:0005886">
    <property type="term" value="C:plasma membrane"/>
    <property type="evidence" value="ECO:0007669"/>
    <property type="project" value="UniProtKB-SubCell"/>
</dbReference>
<dbReference type="NCBIfam" id="TIGR00842">
    <property type="entry name" value="bcct"/>
    <property type="match status" value="1"/>
</dbReference>
<keyword evidence="3" id="KW-0813">Transport</keyword>
<organism evidence="9 10">
    <name type="scientific">Bacillus thermotolerans</name>
    <name type="common">Quasibacillus thermotolerans</name>
    <dbReference type="NCBI Taxonomy" id="1221996"/>
    <lineage>
        <taxon>Bacteria</taxon>
        <taxon>Bacillati</taxon>
        <taxon>Bacillota</taxon>
        <taxon>Bacilli</taxon>
        <taxon>Bacillales</taxon>
        <taxon>Bacillaceae</taxon>
        <taxon>Bacillus</taxon>
    </lineage>
</organism>
<evidence type="ECO:0000256" key="3">
    <source>
        <dbReference type="ARBA" id="ARBA00022448"/>
    </source>
</evidence>
<evidence type="ECO:0000313" key="10">
    <source>
        <dbReference type="Proteomes" id="UP000031563"/>
    </source>
</evidence>
<evidence type="ECO:0000256" key="2">
    <source>
        <dbReference type="ARBA" id="ARBA00005658"/>
    </source>
</evidence>
<comment type="caution">
    <text evidence="9">The sequence shown here is derived from an EMBL/GenBank/DDBJ whole genome shotgun (WGS) entry which is preliminary data.</text>
</comment>
<protein>
    <submittedName>
        <fullName evidence="9">Glycine betaine transporter OpuD</fullName>
    </submittedName>
</protein>
<evidence type="ECO:0000313" key="9">
    <source>
        <dbReference type="EMBL" id="KKB36319.1"/>
    </source>
</evidence>
<sequence>MVDVEKRKKNTFYHTIVFKVSAVAIMFFAIWGAVSPESLAENGSMISGFINHSFGWLYLVAVSCFVVFCLYLALSKYGNIKLGKEDEKPEFSFFSWLSMLFAAGFGAGIVFWGVAEPLTHFANPPIAGVEPQSAEAARVAMRYAFFNWGIHQWSVFVLVGLALAYFQFRKKSKLLVSETLESLSTKKKRKSIKHTVNILAVIATVTGVATSLGMGVLQINAGLSYVFSIPDYVWMPVIIVGAMFVLYMLSAITGLDKGIKILSTTNMVLVIGFMVVFLFQGPTVFILESFVLGIGDYIQHFVEMSFYLTPYTGEKWAHDWTIFYWAWVITWSPFVGSFIARISRGRTIREFVLGVLIIPPVIGFIWMSIFGGTGLFMDLFENKQIADAVSQDVATAIFVFLQHFPMYGVLSILMIALVMIFLITSVDSTVYVLGIMTSDGNENPSNMLKTIWGVLIAATTAVLIMSDGLKALEAIALITALPFTLVMILISISLFKSLRSEQTANVSAWADRQKQKKAQ</sequence>